<protein>
    <submittedName>
        <fullName evidence="1">Uncharacterized protein</fullName>
    </submittedName>
</protein>
<dbReference type="EMBL" id="CP059732">
    <property type="protein sequence ID" value="QMW06715.1"/>
    <property type="molecule type" value="Genomic_DNA"/>
</dbReference>
<dbReference type="RefSeq" id="WP_182464109.1">
    <property type="nucleotide sequence ID" value="NZ_CP059732.1"/>
</dbReference>
<proteinExistence type="predicted"/>
<reference evidence="1 2" key="1">
    <citation type="submission" date="2020-07" db="EMBL/GenBank/DDBJ databases">
        <title>Spirosoma foliorum sp. nov., isolated from the leaves on the Nejang mountain Korea, Republic of.</title>
        <authorList>
            <person name="Ho H."/>
            <person name="Lee Y.-J."/>
            <person name="Nurcahyanto D.-A."/>
            <person name="Kim S.-G."/>
        </authorList>
    </citation>
    <scope>NUCLEOTIDE SEQUENCE [LARGE SCALE GENOMIC DNA]</scope>
    <source>
        <strain evidence="1 2">PL0136</strain>
    </source>
</reference>
<name>A0A7G5H6H3_9BACT</name>
<organism evidence="1 2">
    <name type="scientific">Spirosoma foliorum</name>
    <dbReference type="NCBI Taxonomy" id="2710596"/>
    <lineage>
        <taxon>Bacteria</taxon>
        <taxon>Pseudomonadati</taxon>
        <taxon>Bacteroidota</taxon>
        <taxon>Cytophagia</taxon>
        <taxon>Cytophagales</taxon>
        <taxon>Cytophagaceae</taxon>
        <taxon>Spirosoma</taxon>
    </lineage>
</organism>
<accession>A0A7G5H6H3</accession>
<keyword evidence="2" id="KW-1185">Reference proteome</keyword>
<dbReference type="AlphaFoldDB" id="A0A7G5H6H3"/>
<sequence>MTQTKFEQNCLLIGQLEFVDTVSIPTNVPLVFVELSPRLVSLVPMNLAYLWFNLNSFTVAHVMDRYERHLQNLKKHGFNEAYQVGNELFDKAKPQVSILLLCKHTDGLNGD</sequence>
<evidence type="ECO:0000313" key="2">
    <source>
        <dbReference type="Proteomes" id="UP000515369"/>
    </source>
</evidence>
<gene>
    <name evidence="1" type="ORF">H3H32_18385</name>
</gene>
<evidence type="ECO:0000313" key="1">
    <source>
        <dbReference type="EMBL" id="QMW06715.1"/>
    </source>
</evidence>
<dbReference type="Proteomes" id="UP000515369">
    <property type="component" value="Chromosome"/>
</dbReference>
<dbReference type="KEGG" id="sfol:H3H32_18385"/>